<evidence type="ECO:0000256" key="7">
    <source>
        <dbReference type="ARBA" id="ARBA00066729"/>
    </source>
</evidence>
<dbReference type="EC" id="3.5.1.26" evidence="7"/>
<dbReference type="CDD" id="cd04513">
    <property type="entry name" value="Glycosylasparaginase"/>
    <property type="match status" value="1"/>
</dbReference>
<gene>
    <name evidence="15" type="primary">aga</name>
</gene>
<dbReference type="PANTHER" id="PTHR10188">
    <property type="entry name" value="L-ASPARAGINASE"/>
    <property type="match status" value="1"/>
</dbReference>
<comment type="similarity">
    <text evidence="1">Belongs to the Ntn-hydrolase family.</text>
</comment>
<dbReference type="InterPro" id="IPR000246">
    <property type="entry name" value="Peptidase_T2"/>
</dbReference>
<keyword evidence="14" id="KW-0732">Signal</keyword>
<sequence>MRSVASLFIFIAVVIATVDSSAIMLPMVINTWPFANATIKAWSIISKNGSSLDAVEQGCSVCEEERCDGTVGYGGSPDENGETTLDAMIMDGETHAIGSVGCLRRIKSAISVARSVMEHSTHTLLVGEGATQFAINMGFKEEDLHSKESIEMFENWKKKSCQPNYWKNVSPDPKTSCGPYKPLHKSELKEEPARNPVDSNNHDTIGMVAIDSNGSIAVGTSTNGMKHKIPGRVGDSPIAGAGAYVDNEVGAAAATGDGDIMMRFLPSFQAVENMRNGMTPTKAAEDALRRIVKHVPKFEGALVAATKDGVYGAASHGWDFFKFCIVNPTIGKVEIIPVQPVTFN</sequence>
<evidence type="ECO:0000256" key="5">
    <source>
        <dbReference type="ARBA" id="ARBA00050421"/>
    </source>
</evidence>
<dbReference type="SUPFAM" id="SSF56235">
    <property type="entry name" value="N-terminal nucleophile aminohydrolases (Ntn hydrolases)"/>
    <property type="match status" value="1"/>
</dbReference>
<dbReference type="GO" id="GO:0006508">
    <property type="term" value="P:proteolysis"/>
    <property type="evidence" value="ECO:0007669"/>
    <property type="project" value="UniProtKB-KW"/>
</dbReference>
<comment type="catalytic activity">
    <reaction evidence="5">
        <text>N(4)-(beta-N-acetyl-D-glucosaminyl)-L-asparagine + H2O = N-acetyl-beta-D-glucosaminylamine + L-aspartate + H(+)</text>
        <dbReference type="Rhea" id="RHEA:11544"/>
        <dbReference type="ChEBI" id="CHEBI:15377"/>
        <dbReference type="ChEBI" id="CHEBI:15378"/>
        <dbReference type="ChEBI" id="CHEBI:15947"/>
        <dbReference type="ChEBI" id="CHEBI:29991"/>
        <dbReference type="ChEBI" id="CHEBI:58080"/>
        <dbReference type="EC" id="3.5.1.26"/>
    </reaction>
</comment>
<feature type="chain" id="PRO_5010515662" description="N(4)-(beta-N-acetylglucosaminyl)-L-asparaginase" evidence="14">
    <location>
        <begin position="21"/>
        <end position="344"/>
    </location>
</feature>
<feature type="active site" description="Nucleophile" evidence="11">
    <location>
        <position position="204"/>
    </location>
</feature>
<dbReference type="AlphaFoldDB" id="A0A1S7IVQ5"/>
<keyword evidence="2" id="KW-0645">Protease</keyword>
<feature type="binding site" evidence="12">
    <location>
        <begin position="255"/>
        <end position="258"/>
    </location>
    <ligand>
        <name>substrate</name>
    </ligand>
</feature>
<dbReference type="GO" id="GO:0003948">
    <property type="term" value="F:N4-(beta-N-acetylglucosaminyl)-L-asparaginase activity"/>
    <property type="evidence" value="ECO:0007669"/>
    <property type="project" value="UniProtKB-EC"/>
</dbReference>
<evidence type="ECO:0000256" key="12">
    <source>
        <dbReference type="PIRSR" id="PIRSR600246-2"/>
    </source>
</evidence>
<organism evidence="15">
    <name type="scientific">Aurelia sp. SETO</name>
    <dbReference type="NCBI Taxonomy" id="1712849"/>
    <lineage>
        <taxon>Eukaryota</taxon>
        <taxon>Metazoa</taxon>
        <taxon>Cnidaria</taxon>
        <taxon>Scyphozoa</taxon>
        <taxon>Semaeostomeae</taxon>
        <taxon>Ulmaridae</taxon>
        <taxon>Aurelia</taxon>
    </lineage>
</organism>
<evidence type="ECO:0000256" key="1">
    <source>
        <dbReference type="ARBA" id="ARBA00010872"/>
    </source>
</evidence>
<name>A0A1S7IVQ5_9CNID</name>
<dbReference type="InterPro" id="IPR029055">
    <property type="entry name" value="Ntn_hydrolases_N"/>
</dbReference>
<evidence type="ECO:0000256" key="2">
    <source>
        <dbReference type="ARBA" id="ARBA00022670"/>
    </source>
</evidence>
<proteinExistence type="inferred from homology"/>
<feature type="site" description="Cleavage; by autolysis" evidence="13">
    <location>
        <begin position="203"/>
        <end position="204"/>
    </location>
</feature>
<evidence type="ECO:0000256" key="10">
    <source>
        <dbReference type="ARBA" id="ARBA00080645"/>
    </source>
</evidence>
<evidence type="ECO:0000256" key="3">
    <source>
        <dbReference type="ARBA" id="ARBA00022801"/>
    </source>
</evidence>
<evidence type="ECO:0000256" key="11">
    <source>
        <dbReference type="PIRSR" id="PIRSR600246-1"/>
    </source>
</evidence>
<evidence type="ECO:0000256" key="4">
    <source>
        <dbReference type="ARBA" id="ARBA00022813"/>
    </source>
</evidence>
<reference evidence="15" key="1">
    <citation type="journal article" date="2017" name="Biosci. Biotechnol. Biochem.">
        <title>Molecular characterization of aspartylglucosaminidase, a lysosomal hydrolase upregulated during strobilation in the moon jellyfish, Aurelia aurita.</title>
        <authorList>
            <person name="Tsujita N."/>
            <person name="Kuwahara H."/>
            <person name="Koyama H."/>
            <person name="Yanaka N."/>
            <person name="Arakawa K."/>
            <person name="Kuniyoshi H."/>
        </authorList>
    </citation>
    <scope>NUCLEOTIDE SEQUENCE</scope>
    <source>
        <strain evidence="15">KH1A</strain>
    </source>
</reference>
<evidence type="ECO:0000256" key="6">
    <source>
        <dbReference type="ARBA" id="ARBA00053295"/>
    </source>
</evidence>
<dbReference type="GO" id="GO:0005764">
    <property type="term" value="C:lysosome"/>
    <property type="evidence" value="ECO:0007669"/>
    <property type="project" value="TreeGrafter"/>
</dbReference>
<dbReference type="PANTHER" id="PTHR10188:SF6">
    <property type="entry name" value="N(4)-(BETA-N-ACETYLGLUCOSAMINYL)-L-ASPARAGINASE"/>
    <property type="match status" value="1"/>
</dbReference>
<evidence type="ECO:0000256" key="14">
    <source>
        <dbReference type="SAM" id="SignalP"/>
    </source>
</evidence>
<dbReference type="FunFam" id="3.60.20.30:FF:000003">
    <property type="entry name" value="N(4)-(Beta-N-acetylglucosaminyl)-L-asparaginase isoform X1"/>
    <property type="match status" value="1"/>
</dbReference>
<feature type="signal peptide" evidence="14">
    <location>
        <begin position="1"/>
        <end position="20"/>
    </location>
</feature>
<feature type="binding site" evidence="12">
    <location>
        <begin position="232"/>
        <end position="235"/>
    </location>
    <ligand>
        <name>substrate</name>
    </ligand>
</feature>
<dbReference type="GO" id="GO:0008233">
    <property type="term" value="F:peptidase activity"/>
    <property type="evidence" value="ECO:0007669"/>
    <property type="project" value="UniProtKB-KW"/>
</dbReference>
<dbReference type="Gene3D" id="3.60.20.30">
    <property type="entry name" value="(Glycosyl)asparaginase"/>
    <property type="match status" value="1"/>
</dbReference>
<keyword evidence="4" id="KW-0068">Autocatalytic cleavage</keyword>
<evidence type="ECO:0000256" key="9">
    <source>
        <dbReference type="ARBA" id="ARBA00079301"/>
    </source>
</evidence>
<protein>
    <recommendedName>
        <fullName evidence="7">N(4)-(beta-N-acetylglucosaminyl)-L-asparaginase</fullName>
        <ecNumber evidence="7">3.5.1.26</ecNumber>
    </recommendedName>
    <alternativeName>
        <fullName evidence="9">Aspartylglucosaminidase</fullName>
    </alternativeName>
    <alternativeName>
        <fullName evidence="8">Glycosylasparaginase</fullName>
    </alternativeName>
    <alternativeName>
        <fullName evidence="10">N4-(N-acetyl-beta-glucosaminyl)-L-asparagine amidase</fullName>
    </alternativeName>
</protein>
<dbReference type="EMBL" id="LC093049">
    <property type="protein sequence ID" value="BAX00387.1"/>
    <property type="molecule type" value="Genomic_DNA"/>
</dbReference>
<comment type="function">
    <text evidence="6">Cleaves the GlcNAc-Asn bond which joins oligosaccharides to the peptide of asparagine-linked glycoproteins.</text>
</comment>
<evidence type="ECO:0000256" key="8">
    <source>
        <dbReference type="ARBA" id="ARBA00078726"/>
    </source>
</evidence>
<dbReference type="Pfam" id="PF01112">
    <property type="entry name" value="Asparaginase_2"/>
    <property type="match status" value="1"/>
</dbReference>
<accession>A0A1S7IVQ5</accession>
<evidence type="ECO:0000256" key="13">
    <source>
        <dbReference type="PIRSR" id="PIRSR600246-3"/>
    </source>
</evidence>
<keyword evidence="3" id="KW-0378">Hydrolase</keyword>
<evidence type="ECO:0000313" key="15">
    <source>
        <dbReference type="EMBL" id="BAX00387.1"/>
    </source>
</evidence>